<dbReference type="AlphaFoldDB" id="A0A0A8ZRT6"/>
<reference evidence="1" key="2">
    <citation type="journal article" date="2015" name="Data Brief">
        <title>Shoot transcriptome of the giant reed, Arundo donax.</title>
        <authorList>
            <person name="Barrero R.A."/>
            <person name="Guerrero F.D."/>
            <person name="Moolhuijzen P."/>
            <person name="Goolsby J.A."/>
            <person name="Tidwell J."/>
            <person name="Bellgard S.E."/>
            <person name="Bellgard M.I."/>
        </authorList>
    </citation>
    <scope>NUCLEOTIDE SEQUENCE</scope>
    <source>
        <tissue evidence="1">Shoot tissue taken approximately 20 cm above the soil surface</tissue>
    </source>
</reference>
<reference evidence="1" key="1">
    <citation type="submission" date="2014-09" db="EMBL/GenBank/DDBJ databases">
        <authorList>
            <person name="Magalhaes I.L.F."/>
            <person name="Oliveira U."/>
            <person name="Santos F.R."/>
            <person name="Vidigal T.H.D.A."/>
            <person name="Brescovit A.D."/>
            <person name="Santos A.J."/>
        </authorList>
    </citation>
    <scope>NUCLEOTIDE SEQUENCE</scope>
    <source>
        <tissue evidence="1">Shoot tissue taken approximately 20 cm above the soil surface</tissue>
    </source>
</reference>
<accession>A0A0A8ZRT6</accession>
<sequence>MPRAPPPRRCRCGTACERCGSGQCRLLRCQGAASAHDAARGGRGELRGV</sequence>
<dbReference type="EMBL" id="GBRH01260358">
    <property type="protein sequence ID" value="JAD37537.1"/>
    <property type="molecule type" value="Transcribed_RNA"/>
</dbReference>
<protein>
    <submittedName>
        <fullName evidence="1">Uncharacterized protein</fullName>
    </submittedName>
</protein>
<name>A0A0A8ZRT6_ARUDO</name>
<organism evidence="1">
    <name type="scientific">Arundo donax</name>
    <name type="common">Giant reed</name>
    <name type="synonym">Donax arundinaceus</name>
    <dbReference type="NCBI Taxonomy" id="35708"/>
    <lineage>
        <taxon>Eukaryota</taxon>
        <taxon>Viridiplantae</taxon>
        <taxon>Streptophyta</taxon>
        <taxon>Embryophyta</taxon>
        <taxon>Tracheophyta</taxon>
        <taxon>Spermatophyta</taxon>
        <taxon>Magnoliopsida</taxon>
        <taxon>Liliopsida</taxon>
        <taxon>Poales</taxon>
        <taxon>Poaceae</taxon>
        <taxon>PACMAD clade</taxon>
        <taxon>Arundinoideae</taxon>
        <taxon>Arundineae</taxon>
        <taxon>Arundo</taxon>
    </lineage>
</organism>
<evidence type="ECO:0000313" key="1">
    <source>
        <dbReference type="EMBL" id="JAD37537.1"/>
    </source>
</evidence>
<proteinExistence type="predicted"/>